<proteinExistence type="predicted"/>
<dbReference type="EMBL" id="AZHX01000518">
    <property type="protein sequence ID" value="ETX07144.1"/>
    <property type="molecule type" value="Genomic_DNA"/>
</dbReference>
<dbReference type="AlphaFoldDB" id="W4M9T4"/>
<evidence type="ECO:0000313" key="1">
    <source>
        <dbReference type="EMBL" id="ETX07144.1"/>
    </source>
</evidence>
<sequence length="254" mass="28797">MSLELLRLMPIRQTTKQGFFMDNSQASTAYMSNRSKSSTPNFIEGGMVKIETVIPRWERGKISTLGATPLTVRPKKGYTDYYFPWVNDGVGWVKVPYDAPVGTIVTTDGMNGCALQVHRSGDDLYFYHDANSCSMGNIGVKTVGKRIFRVTTDDMVNSKLANKEALDTTPKVAPTKDYNPSRYWFIQLICVRHKTGKWYIVRSSIMHTVKMISSKKERSKKQIIPVRLFDPIRRPGPLPMEYPNFIGELPTNNS</sequence>
<dbReference type="Proteomes" id="UP000019140">
    <property type="component" value="Unassembled WGS sequence"/>
</dbReference>
<organism evidence="1 2">
    <name type="scientific">Candidatus Entotheonella gemina</name>
    <dbReference type="NCBI Taxonomy" id="1429439"/>
    <lineage>
        <taxon>Bacteria</taxon>
        <taxon>Pseudomonadati</taxon>
        <taxon>Nitrospinota/Tectimicrobiota group</taxon>
        <taxon>Candidatus Tectimicrobiota</taxon>
        <taxon>Candidatus Entotheonellia</taxon>
        <taxon>Candidatus Entotheonellales</taxon>
        <taxon>Candidatus Entotheonellaceae</taxon>
        <taxon>Candidatus Entotheonella</taxon>
    </lineage>
</organism>
<accession>W4M9T4</accession>
<name>W4M9T4_9BACT</name>
<comment type="caution">
    <text evidence="1">The sequence shown here is derived from an EMBL/GenBank/DDBJ whole genome shotgun (WGS) entry which is preliminary data.</text>
</comment>
<gene>
    <name evidence="1" type="ORF">ETSY2_12890</name>
</gene>
<reference evidence="1 2" key="1">
    <citation type="journal article" date="2014" name="Nature">
        <title>An environmental bacterial taxon with a large and distinct metabolic repertoire.</title>
        <authorList>
            <person name="Wilson M.C."/>
            <person name="Mori T."/>
            <person name="Ruckert C."/>
            <person name="Uria A.R."/>
            <person name="Helf M.J."/>
            <person name="Takada K."/>
            <person name="Gernert C."/>
            <person name="Steffens U.A."/>
            <person name="Heycke N."/>
            <person name="Schmitt S."/>
            <person name="Rinke C."/>
            <person name="Helfrich E.J."/>
            <person name="Brachmann A.O."/>
            <person name="Gurgui C."/>
            <person name="Wakimoto T."/>
            <person name="Kracht M."/>
            <person name="Crusemann M."/>
            <person name="Hentschel U."/>
            <person name="Abe I."/>
            <person name="Matsunaga S."/>
            <person name="Kalinowski J."/>
            <person name="Takeyama H."/>
            <person name="Piel J."/>
        </authorList>
    </citation>
    <scope>NUCLEOTIDE SEQUENCE [LARGE SCALE GENOMIC DNA]</scope>
    <source>
        <strain evidence="2">TSY2</strain>
    </source>
</reference>
<evidence type="ECO:0000313" key="2">
    <source>
        <dbReference type="Proteomes" id="UP000019140"/>
    </source>
</evidence>
<dbReference type="HOGENOM" id="CLU_1092757_0_0_7"/>
<keyword evidence="2" id="KW-1185">Reference proteome</keyword>
<protein>
    <submittedName>
        <fullName evidence="1">Uncharacterized protein</fullName>
    </submittedName>
</protein>